<proteinExistence type="predicted"/>
<dbReference type="InterPro" id="IPR000073">
    <property type="entry name" value="AB_hydrolase_1"/>
</dbReference>
<dbReference type="KEGG" id="pfy:PFICI_01294"/>
<dbReference type="AlphaFoldDB" id="W3XQC5"/>
<dbReference type="EMBL" id="KI912109">
    <property type="protein sequence ID" value="ETS87466.1"/>
    <property type="molecule type" value="Genomic_DNA"/>
</dbReference>
<dbReference type="InParanoid" id="W3XQC5"/>
<dbReference type="PANTHER" id="PTHR43798:SF31">
    <property type="entry name" value="AB HYDROLASE SUPERFAMILY PROTEIN YCLE"/>
    <property type="match status" value="1"/>
</dbReference>
<dbReference type="Proteomes" id="UP000030651">
    <property type="component" value="Unassembled WGS sequence"/>
</dbReference>
<dbReference type="PANTHER" id="PTHR43798">
    <property type="entry name" value="MONOACYLGLYCEROL LIPASE"/>
    <property type="match status" value="1"/>
</dbReference>
<dbReference type="InterPro" id="IPR050266">
    <property type="entry name" value="AB_hydrolase_sf"/>
</dbReference>
<dbReference type="RefSeq" id="XP_007828066.1">
    <property type="nucleotide sequence ID" value="XM_007829875.1"/>
</dbReference>
<keyword evidence="4" id="KW-1185">Reference proteome</keyword>
<reference evidence="4" key="1">
    <citation type="journal article" date="2015" name="BMC Genomics">
        <title>Genomic and transcriptomic analysis of the endophytic fungus Pestalotiopsis fici reveals its lifestyle and high potential for synthesis of natural products.</title>
        <authorList>
            <person name="Wang X."/>
            <person name="Zhang X."/>
            <person name="Liu L."/>
            <person name="Xiang M."/>
            <person name="Wang W."/>
            <person name="Sun X."/>
            <person name="Che Y."/>
            <person name="Guo L."/>
            <person name="Liu G."/>
            <person name="Guo L."/>
            <person name="Wang C."/>
            <person name="Yin W.B."/>
            <person name="Stadler M."/>
            <person name="Zhang X."/>
            <person name="Liu X."/>
        </authorList>
    </citation>
    <scope>NUCLEOTIDE SEQUENCE [LARGE SCALE GENOMIC DNA]</scope>
    <source>
        <strain evidence="4">W106-1 / CGMCC3.15140</strain>
    </source>
</reference>
<evidence type="ECO:0000259" key="2">
    <source>
        <dbReference type="Pfam" id="PF00561"/>
    </source>
</evidence>
<gene>
    <name evidence="3" type="ORF">PFICI_01294</name>
</gene>
<accession>W3XQC5</accession>
<dbReference type="PRINTS" id="PR00111">
    <property type="entry name" value="ABHYDROLASE"/>
</dbReference>
<evidence type="ECO:0000313" key="3">
    <source>
        <dbReference type="EMBL" id="ETS87466.1"/>
    </source>
</evidence>
<dbReference type="OMA" id="PRYMNSE"/>
<organism evidence="3 4">
    <name type="scientific">Pestalotiopsis fici (strain W106-1 / CGMCC3.15140)</name>
    <dbReference type="NCBI Taxonomy" id="1229662"/>
    <lineage>
        <taxon>Eukaryota</taxon>
        <taxon>Fungi</taxon>
        <taxon>Dikarya</taxon>
        <taxon>Ascomycota</taxon>
        <taxon>Pezizomycotina</taxon>
        <taxon>Sordariomycetes</taxon>
        <taxon>Xylariomycetidae</taxon>
        <taxon>Amphisphaeriales</taxon>
        <taxon>Sporocadaceae</taxon>
        <taxon>Pestalotiopsis</taxon>
    </lineage>
</organism>
<dbReference type="GO" id="GO:0016020">
    <property type="term" value="C:membrane"/>
    <property type="evidence" value="ECO:0007669"/>
    <property type="project" value="TreeGrafter"/>
</dbReference>
<protein>
    <recommendedName>
        <fullName evidence="2">AB hydrolase-1 domain-containing protein</fullName>
    </recommendedName>
</protein>
<dbReference type="GeneID" id="19266307"/>
<sequence>MTPQVQDIRLRRESRFLQIGEYKIFVEIDGSGPYILMTHGLGSNTNAFQPLTDIFSKQYTVVRIDWPGHGHSSLHRNGIKFSVPDLVYIIQMVVQKLHIPSVVLVGHSAGGVASMIAAAEYPEMVRGLAVLGAGRTRANQPASKSFTLSLARQARDVGTATTVDDMVAYNIPSRDSPLARALLRTVTASTSAEGYAQMCEALCADSHIDPDYSKIICPTCIIGGAADPISPVSVTDELVGLIATSGRAPKRFVLETGHMMIFEDINETANAIRTLLNDVTF</sequence>
<name>W3XQC5_PESFW</name>
<dbReference type="HOGENOM" id="CLU_020336_50_3_1"/>
<dbReference type="eggNOG" id="KOG1454">
    <property type="taxonomic scope" value="Eukaryota"/>
</dbReference>
<dbReference type="Gene3D" id="3.40.50.1820">
    <property type="entry name" value="alpha/beta hydrolase"/>
    <property type="match status" value="1"/>
</dbReference>
<dbReference type="GO" id="GO:0016787">
    <property type="term" value="F:hydrolase activity"/>
    <property type="evidence" value="ECO:0007669"/>
    <property type="project" value="UniProtKB-KW"/>
</dbReference>
<feature type="domain" description="AB hydrolase-1" evidence="2">
    <location>
        <begin position="34"/>
        <end position="191"/>
    </location>
</feature>
<evidence type="ECO:0000313" key="4">
    <source>
        <dbReference type="Proteomes" id="UP000030651"/>
    </source>
</evidence>
<dbReference type="SUPFAM" id="SSF53474">
    <property type="entry name" value="alpha/beta-Hydrolases"/>
    <property type="match status" value="1"/>
</dbReference>
<dbReference type="InterPro" id="IPR029058">
    <property type="entry name" value="AB_hydrolase_fold"/>
</dbReference>
<evidence type="ECO:0000256" key="1">
    <source>
        <dbReference type="ARBA" id="ARBA00022801"/>
    </source>
</evidence>
<dbReference type="OrthoDB" id="2498029at2759"/>
<dbReference type="Pfam" id="PF00561">
    <property type="entry name" value="Abhydrolase_1"/>
    <property type="match status" value="1"/>
</dbReference>
<keyword evidence="1" id="KW-0378">Hydrolase</keyword>